<feature type="region of interest" description="Disordered" evidence="1">
    <location>
        <begin position="1"/>
        <end position="20"/>
    </location>
</feature>
<feature type="region of interest" description="Disordered" evidence="1">
    <location>
        <begin position="130"/>
        <end position="183"/>
    </location>
</feature>
<dbReference type="Pfam" id="PF24681">
    <property type="entry name" value="Kelch_KLHDC2_KLHL20_DRC7"/>
    <property type="match status" value="1"/>
</dbReference>
<dbReference type="STRING" id="554055.A0A2P6VDS7"/>
<feature type="compositionally biased region" description="Low complexity" evidence="1">
    <location>
        <begin position="137"/>
        <end position="150"/>
    </location>
</feature>
<dbReference type="AlphaFoldDB" id="A0A2P6VDS7"/>
<dbReference type="InterPro" id="IPR015915">
    <property type="entry name" value="Kelch-typ_b-propeller"/>
</dbReference>
<gene>
    <name evidence="2" type="ORF">C2E20_4528</name>
</gene>
<comment type="caution">
    <text evidence="2">The sequence shown here is derived from an EMBL/GenBank/DDBJ whole genome shotgun (WGS) entry which is preliminary data.</text>
</comment>
<dbReference type="SUPFAM" id="SSF50965">
    <property type="entry name" value="Galactose oxidase, central domain"/>
    <property type="match status" value="1"/>
</dbReference>
<organism evidence="2 3">
    <name type="scientific">Micractinium conductrix</name>
    <dbReference type="NCBI Taxonomy" id="554055"/>
    <lineage>
        <taxon>Eukaryota</taxon>
        <taxon>Viridiplantae</taxon>
        <taxon>Chlorophyta</taxon>
        <taxon>core chlorophytes</taxon>
        <taxon>Trebouxiophyceae</taxon>
        <taxon>Chlorellales</taxon>
        <taxon>Chlorellaceae</taxon>
        <taxon>Chlorella clade</taxon>
        <taxon>Micractinium</taxon>
    </lineage>
</organism>
<proteinExistence type="predicted"/>
<name>A0A2P6VDS7_9CHLO</name>
<dbReference type="OrthoDB" id="10251809at2759"/>
<keyword evidence="3" id="KW-1185">Reference proteome</keyword>
<reference evidence="2 3" key="1">
    <citation type="journal article" date="2018" name="Plant J.">
        <title>Genome sequences of Chlorella sorokiniana UTEX 1602 and Micractinium conductrix SAG 241.80: implications to maltose excretion by a green alga.</title>
        <authorList>
            <person name="Arriola M.B."/>
            <person name="Velmurugan N."/>
            <person name="Zhang Y."/>
            <person name="Plunkett M.H."/>
            <person name="Hondzo H."/>
            <person name="Barney B.M."/>
        </authorList>
    </citation>
    <scope>NUCLEOTIDE SEQUENCE [LARGE SCALE GENOMIC DNA]</scope>
    <source>
        <strain evidence="2 3">SAG 241.80</strain>
    </source>
</reference>
<protein>
    <submittedName>
        <fullName evidence="2">Galactose oxidase</fullName>
    </submittedName>
</protein>
<dbReference type="PANTHER" id="PTHR23244">
    <property type="entry name" value="KELCH REPEAT DOMAIN"/>
    <property type="match status" value="1"/>
</dbReference>
<dbReference type="EMBL" id="LHPF02000011">
    <property type="protein sequence ID" value="PSC72246.1"/>
    <property type="molecule type" value="Genomic_DNA"/>
</dbReference>
<dbReference type="Proteomes" id="UP000239649">
    <property type="component" value="Unassembled WGS sequence"/>
</dbReference>
<accession>A0A2P6VDS7</accession>
<evidence type="ECO:0000313" key="2">
    <source>
        <dbReference type="EMBL" id="PSC72246.1"/>
    </source>
</evidence>
<dbReference type="Gene3D" id="2.120.10.80">
    <property type="entry name" value="Kelch-type beta propeller"/>
    <property type="match status" value="3"/>
</dbReference>
<feature type="compositionally biased region" description="Pro residues" evidence="1">
    <location>
        <begin position="151"/>
        <end position="166"/>
    </location>
</feature>
<dbReference type="InterPro" id="IPR011043">
    <property type="entry name" value="Gal_Oxase/kelch_b-propeller"/>
</dbReference>
<sequence length="408" mass="42256">MPGWREAQVEAGSEAPPGRGGAACVAIGGNRVLVYGGADRAPQAFGDFWLLELSGSGHAHWTKVAPAVKLSHKRKVLPRSGASLTYLPTPGGGGGEGRVYLFGGQEPVSGAIFDDLLCLDTARWELTDVQLSPPSQPAQQQQQQQQQQQPSPQPGQHPQQSPPPRPARQQQRPAKPPGRHSHVAGAYEHSGVVVFGGAGLRGPLNDVWLFDVASCSWRCLSEDLEEDSPPAREMAAGTMISDAGLLVHGGRNAEGAMLDDIGIYDARAGKWVLHQRTGHARCAHTACNAATAAPTAAGAGATAGQADAPAAAPPATAPAPLASNVLLFGGFSGDTVAGDLLQLTFMRPRGARDLTAQLRPVKAEAEGAPAPRFAHAAAVLSGPGTAELVVVGGVNQTEDLADVHVWTV</sequence>
<evidence type="ECO:0000256" key="1">
    <source>
        <dbReference type="SAM" id="MobiDB-lite"/>
    </source>
</evidence>
<dbReference type="PANTHER" id="PTHR23244:SF493">
    <property type="entry name" value="GALACTOSE OXIDASE, CENTRAL DOMAIN FAMILY PROTEIN"/>
    <property type="match status" value="1"/>
</dbReference>
<evidence type="ECO:0000313" key="3">
    <source>
        <dbReference type="Proteomes" id="UP000239649"/>
    </source>
</evidence>
<dbReference type="SUPFAM" id="SSF117281">
    <property type="entry name" value="Kelch motif"/>
    <property type="match status" value="1"/>
</dbReference>